<evidence type="ECO:0000313" key="3">
    <source>
        <dbReference type="Proteomes" id="UP000722485"/>
    </source>
</evidence>
<reference evidence="2" key="1">
    <citation type="submission" date="2020-03" db="EMBL/GenBank/DDBJ databases">
        <title>Draft Genome Sequence of Cylindrodendrum hubeiense.</title>
        <authorList>
            <person name="Buettner E."/>
            <person name="Kellner H."/>
        </authorList>
    </citation>
    <scope>NUCLEOTIDE SEQUENCE</scope>
    <source>
        <strain evidence="2">IHI 201604</strain>
    </source>
</reference>
<protein>
    <submittedName>
        <fullName evidence="2">Uncharacterized protein</fullName>
    </submittedName>
</protein>
<proteinExistence type="predicted"/>
<keyword evidence="3" id="KW-1185">Reference proteome</keyword>
<evidence type="ECO:0000256" key="1">
    <source>
        <dbReference type="SAM" id="MobiDB-lite"/>
    </source>
</evidence>
<dbReference type="EMBL" id="JAANBB010000304">
    <property type="protein sequence ID" value="KAF7544426.1"/>
    <property type="molecule type" value="Genomic_DNA"/>
</dbReference>
<feature type="region of interest" description="Disordered" evidence="1">
    <location>
        <begin position="21"/>
        <end position="204"/>
    </location>
</feature>
<feature type="compositionally biased region" description="Basic and acidic residues" evidence="1">
    <location>
        <begin position="123"/>
        <end position="140"/>
    </location>
</feature>
<dbReference type="Proteomes" id="UP000722485">
    <property type="component" value="Unassembled WGS sequence"/>
</dbReference>
<name>A0A9P5H3Z0_9HYPO</name>
<evidence type="ECO:0000313" key="2">
    <source>
        <dbReference type="EMBL" id="KAF7544426.1"/>
    </source>
</evidence>
<accession>A0A9P5H3Z0</accession>
<dbReference type="AlphaFoldDB" id="A0A9P5H3Z0"/>
<organism evidence="2 3">
    <name type="scientific">Cylindrodendrum hubeiense</name>
    <dbReference type="NCBI Taxonomy" id="595255"/>
    <lineage>
        <taxon>Eukaryota</taxon>
        <taxon>Fungi</taxon>
        <taxon>Dikarya</taxon>
        <taxon>Ascomycota</taxon>
        <taxon>Pezizomycotina</taxon>
        <taxon>Sordariomycetes</taxon>
        <taxon>Hypocreomycetidae</taxon>
        <taxon>Hypocreales</taxon>
        <taxon>Nectriaceae</taxon>
        <taxon>Cylindrodendrum</taxon>
    </lineage>
</organism>
<comment type="caution">
    <text evidence="2">The sequence shown here is derived from an EMBL/GenBank/DDBJ whole genome shotgun (WGS) entry which is preliminary data.</text>
</comment>
<dbReference type="OrthoDB" id="10349085at2759"/>
<gene>
    <name evidence="2" type="ORF">G7Z17_g9960</name>
</gene>
<sequence>MPATAFAEAGPYRYVPMSQRLSVSASQRPSVPASKGESHSCDPVAQRQGRLLPYPKGSISAAETQPSGKGNVCVREGPQAGCRRANGRPRSPLIASRSSKALPSFRPASATVPGDDGTVIPPEEVHHLPEDGRGDAEFSPERPSSGRAPAWHCVAIAETLAPRQRPATRSRGGEPLGRHGAAGAQPASHGVAVARPSARCKRDH</sequence>